<protein>
    <submittedName>
        <fullName evidence="1">Uncharacterized protein</fullName>
    </submittedName>
</protein>
<accession>A0A6A4SNI7</accession>
<dbReference type="Proteomes" id="UP000438429">
    <property type="component" value="Unassembled WGS sequence"/>
</dbReference>
<evidence type="ECO:0000313" key="2">
    <source>
        <dbReference type="Proteomes" id="UP000438429"/>
    </source>
</evidence>
<dbReference type="AlphaFoldDB" id="A0A6A4SNI7"/>
<dbReference type="EMBL" id="VEVO01000012">
    <property type="protein sequence ID" value="KAF0034259.1"/>
    <property type="molecule type" value="Genomic_DNA"/>
</dbReference>
<sequence>MDGPIYGNFGKEAIGDKKYGATPLQLPSNTKPMPLLEEASADDPAKLATGPIAAIFQIPQEEMAADVTVRYFWHGAKQNKETFGKIRSHRWGTPGRYLGFNKYSYLISDVHLLTCCTMTTFSIGVFYFPPPSSSFLLRPVQSFDVSDHRVCVRNSLRSFPLPDILLRLSTV</sequence>
<gene>
    <name evidence="1" type="ORF">F2P81_014325</name>
</gene>
<comment type="caution">
    <text evidence="1">The sequence shown here is derived from an EMBL/GenBank/DDBJ whole genome shotgun (WGS) entry which is preliminary data.</text>
</comment>
<reference evidence="1 2" key="1">
    <citation type="submission" date="2019-06" db="EMBL/GenBank/DDBJ databases">
        <title>Draft genomes of female and male turbot (Scophthalmus maximus).</title>
        <authorList>
            <person name="Xu H."/>
            <person name="Xu X.-W."/>
            <person name="Shao C."/>
            <person name="Chen S."/>
        </authorList>
    </citation>
    <scope>NUCLEOTIDE SEQUENCE [LARGE SCALE GENOMIC DNA]</scope>
    <source>
        <strain evidence="1">Ysfricsl-2016a</strain>
        <tissue evidence="1">Blood</tissue>
    </source>
</reference>
<evidence type="ECO:0000313" key="1">
    <source>
        <dbReference type="EMBL" id="KAF0034259.1"/>
    </source>
</evidence>
<proteinExistence type="predicted"/>
<name>A0A6A4SNI7_SCOMX</name>
<organism evidence="1 2">
    <name type="scientific">Scophthalmus maximus</name>
    <name type="common">Turbot</name>
    <name type="synonym">Psetta maxima</name>
    <dbReference type="NCBI Taxonomy" id="52904"/>
    <lineage>
        <taxon>Eukaryota</taxon>
        <taxon>Metazoa</taxon>
        <taxon>Chordata</taxon>
        <taxon>Craniata</taxon>
        <taxon>Vertebrata</taxon>
        <taxon>Euteleostomi</taxon>
        <taxon>Actinopterygii</taxon>
        <taxon>Neopterygii</taxon>
        <taxon>Teleostei</taxon>
        <taxon>Neoteleostei</taxon>
        <taxon>Acanthomorphata</taxon>
        <taxon>Carangaria</taxon>
        <taxon>Pleuronectiformes</taxon>
        <taxon>Pleuronectoidei</taxon>
        <taxon>Scophthalmidae</taxon>
        <taxon>Scophthalmus</taxon>
    </lineage>
</organism>